<name>A0A1F7H0V3_9BACT</name>
<dbReference type="AlphaFoldDB" id="A0A1F7H0V3"/>
<sequence length="164" mass="16805">MVKKLIAVGAAVATLLTMAGAAFASGRHHRGSLNVGIVYDNNVVAVANSGLNYQGGGGDQDIETGGALATAGQDNIINSSTCGCDRRGGRRSINVGVVADNNVVAIANTGLNEQSGDNVDGLSLEGDGHHRHRRGEQEMETGDADAFAWQTNVINSSVGEGEDD</sequence>
<comment type="caution">
    <text evidence="3">The sequence shown here is derived from an EMBL/GenBank/DDBJ whole genome shotgun (WGS) entry which is preliminary data.</text>
</comment>
<dbReference type="EMBL" id="MFZO01000035">
    <property type="protein sequence ID" value="OGK24362.1"/>
    <property type="molecule type" value="Genomic_DNA"/>
</dbReference>
<keyword evidence="2" id="KW-0732">Signal</keyword>
<feature type="signal peptide" evidence="2">
    <location>
        <begin position="1"/>
        <end position="24"/>
    </location>
</feature>
<evidence type="ECO:0000313" key="4">
    <source>
        <dbReference type="Proteomes" id="UP000177913"/>
    </source>
</evidence>
<gene>
    <name evidence="3" type="ORF">A3C25_00710</name>
</gene>
<accession>A0A1F7H0V3</accession>
<feature type="chain" id="PRO_5009529230" evidence="2">
    <location>
        <begin position="25"/>
        <end position="164"/>
    </location>
</feature>
<proteinExistence type="predicted"/>
<evidence type="ECO:0000313" key="3">
    <source>
        <dbReference type="EMBL" id="OGK24362.1"/>
    </source>
</evidence>
<evidence type="ECO:0000256" key="2">
    <source>
        <dbReference type="SAM" id="SignalP"/>
    </source>
</evidence>
<reference evidence="3 4" key="1">
    <citation type="journal article" date="2016" name="Nat. Commun.">
        <title>Thousands of microbial genomes shed light on interconnected biogeochemical processes in an aquifer system.</title>
        <authorList>
            <person name="Anantharaman K."/>
            <person name="Brown C.T."/>
            <person name="Hug L.A."/>
            <person name="Sharon I."/>
            <person name="Castelle C.J."/>
            <person name="Probst A.J."/>
            <person name="Thomas B.C."/>
            <person name="Singh A."/>
            <person name="Wilkins M.J."/>
            <person name="Karaoz U."/>
            <person name="Brodie E.L."/>
            <person name="Williams K.H."/>
            <person name="Hubbard S.S."/>
            <person name="Banfield J.F."/>
        </authorList>
    </citation>
    <scope>NUCLEOTIDE SEQUENCE [LARGE SCALE GENOMIC DNA]</scope>
</reference>
<protein>
    <submittedName>
        <fullName evidence="3">Uncharacterized protein</fullName>
    </submittedName>
</protein>
<dbReference type="Proteomes" id="UP000177913">
    <property type="component" value="Unassembled WGS sequence"/>
</dbReference>
<feature type="region of interest" description="Disordered" evidence="1">
    <location>
        <begin position="115"/>
        <end position="142"/>
    </location>
</feature>
<organism evidence="3 4">
    <name type="scientific">Candidatus Roizmanbacteria bacterium RIFCSPHIGHO2_02_FULL_38_11</name>
    <dbReference type="NCBI Taxonomy" id="1802039"/>
    <lineage>
        <taxon>Bacteria</taxon>
        <taxon>Candidatus Roizmaniibacteriota</taxon>
    </lineage>
</organism>
<evidence type="ECO:0000256" key="1">
    <source>
        <dbReference type="SAM" id="MobiDB-lite"/>
    </source>
</evidence>